<feature type="transmembrane region" description="Helical" evidence="6">
    <location>
        <begin position="388"/>
        <end position="408"/>
    </location>
</feature>
<dbReference type="PROSITE" id="PS00138">
    <property type="entry name" value="SUBTILASE_SER"/>
    <property type="match status" value="1"/>
</dbReference>
<evidence type="ECO:0000256" key="3">
    <source>
        <dbReference type="ARBA" id="ARBA00022801"/>
    </source>
</evidence>
<evidence type="ECO:0000256" key="4">
    <source>
        <dbReference type="ARBA" id="ARBA00022825"/>
    </source>
</evidence>
<feature type="active site" description="Charge relay system" evidence="5">
    <location>
        <position position="262"/>
    </location>
</feature>
<name>A0A939QMK1_9MICO</name>
<comment type="similarity">
    <text evidence="1 5">Belongs to the peptidase S8 family.</text>
</comment>
<keyword evidence="6" id="KW-0472">Membrane</keyword>
<feature type="domain" description="Peptidase S8/S53" evidence="8">
    <location>
        <begin position="53"/>
        <end position="312"/>
    </location>
</feature>
<keyword evidence="4 5" id="KW-0720">Serine protease</keyword>
<dbReference type="PROSITE" id="PS51892">
    <property type="entry name" value="SUBTILASE"/>
    <property type="match status" value="1"/>
</dbReference>
<feature type="chain" id="PRO_5039724723" evidence="7">
    <location>
        <begin position="21"/>
        <end position="418"/>
    </location>
</feature>
<keyword evidence="6" id="KW-0812">Transmembrane</keyword>
<dbReference type="Proteomes" id="UP000680132">
    <property type="component" value="Unassembled WGS sequence"/>
</dbReference>
<dbReference type="SUPFAM" id="SSF52743">
    <property type="entry name" value="Subtilisin-like"/>
    <property type="match status" value="1"/>
</dbReference>
<evidence type="ECO:0000259" key="8">
    <source>
        <dbReference type="Pfam" id="PF00082"/>
    </source>
</evidence>
<keyword evidence="6" id="KW-1133">Transmembrane helix</keyword>
<dbReference type="PANTHER" id="PTHR43806:SF11">
    <property type="entry name" value="CEREVISIN-RELATED"/>
    <property type="match status" value="1"/>
</dbReference>
<dbReference type="PRINTS" id="PR00723">
    <property type="entry name" value="SUBTILISIN"/>
</dbReference>
<gene>
    <name evidence="9" type="ORF">J5V96_01575</name>
</gene>
<evidence type="ECO:0000256" key="5">
    <source>
        <dbReference type="PROSITE-ProRule" id="PRU01240"/>
    </source>
</evidence>
<feature type="active site" description="Charge relay system" evidence="5">
    <location>
        <position position="62"/>
    </location>
</feature>
<dbReference type="GO" id="GO:0004252">
    <property type="term" value="F:serine-type endopeptidase activity"/>
    <property type="evidence" value="ECO:0007669"/>
    <property type="project" value="UniProtKB-UniRule"/>
</dbReference>
<dbReference type="InterPro" id="IPR036852">
    <property type="entry name" value="Peptidase_S8/S53_dom_sf"/>
</dbReference>
<dbReference type="AlphaFoldDB" id="A0A939QMK1"/>
<organism evidence="9 10">
    <name type="scientific">Microbacterium stercoris</name>
    <dbReference type="NCBI Taxonomy" id="2820289"/>
    <lineage>
        <taxon>Bacteria</taxon>
        <taxon>Bacillati</taxon>
        <taxon>Actinomycetota</taxon>
        <taxon>Actinomycetes</taxon>
        <taxon>Micrococcales</taxon>
        <taxon>Microbacteriaceae</taxon>
        <taxon>Microbacterium</taxon>
    </lineage>
</organism>
<dbReference type="Gene3D" id="3.40.50.200">
    <property type="entry name" value="Peptidase S8/S53 domain"/>
    <property type="match status" value="1"/>
</dbReference>
<keyword evidence="10" id="KW-1185">Reference proteome</keyword>
<evidence type="ECO:0000256" key="6">
    <source>
        <dbReference type="SAM" id="Phobius"/>
    </source>
</evidence>
<evidence type="ECO:0000256" key="2">
    <source>
        <dbReference type="ARBA" id="ARBA00022670"/>
    </source>
</evidence>
<proteinExistence type="inferred from homology"/>
<evidence type="ECO:0000313" key="10">
    <source>
        <dbReference type="Proteomes" id="UP000680132"/>
    </source>
</evidence>
<dbReference type="InterPro" id="IPR022398">
    <property type="entry name" value="Peptidase_S8_His-AS"/>
</dbReference>
<dbReference type="InterPro" id="IPR050131">
    <property type="entry name" value="Peptidase_S8_subtilisin-like"/>
</dbReference>
<feature type="active site" description="Charge relay system" evidence="5">
    <location>
        <position position="100"/>
    </location>
</feature>
<dbReference type="RefSeq" id="WP_208499881.1">
    <property type="nucleotide sequence ID" value="NZ_JAGFOA010000001.1"/>
</dbReference>
<reference evidence="9" key="1">
    <citation type="submission" date="2021-03" db="EMBL/GenBank/DDBJ databases">
        <title>Microbacterium sp. nov., a novel actinobacterium isolated from cow dung.</title>
        <authorList>
            <person name="Zhang L."/>
        </authorList>
    </citation>
    <scope>NUCLEOTIDE SEQUENCE</scope>
    <source>
        <strain evidence="9">NEAU-LLB</strain>
    </source>
</reference>
<keyword evidence="2 5" id="KW-0645">Protease</keyword>
<dbReference type="InterPro" id="IPR015500">
    <property type="entry name" value="Peptidase_S8_subtilisin-rel"/>
</dbReference>
<dbReference type="PROSITE" id="PS00137">
    <property type="entry name" value="SUBTILASE_HIS"/>
    <property type="match status" value="1"/>
</dbReference>
<protein>
    <submittedName>
        <fullName evidence="9">S8 family serine peptidase</fullName>
    </submittedName>
</protein>
<accession>A0A939QMK1</accession>
<comment type="caution">
    <text evidence="9">The sequence shown here is derived from an EMBL/GenBank/DDBJ whole genome shotgun (WGS) entry which is preliminary data.</text>
</comment>
<evidence type="ECO:0000256" key="1">
    <source>
        <dbReference type="ARBA" id="ARBA00011073"/>
    </source>
</evidence>
<keyword evidence="7" id="KW-0732">Signal</keyword>
<feature type="signal peptide" evidence="7">
    <location>
        <begin position="1"/>
        <end position="20"/>
    </location>
</feature>
<dbReference type="GO" id="GO:0006508">
    <property type="term" value="P:proteolysis"/>
    <property type="evidence" value="ECO:0007669"/>
    <property type="project" value="UniProtKB-KW"/>
</dbReference>
<dbReference type="EMBL" id="JAGFOA010000001">
    <property type="protein sequence ID" value="MBO3662196.1"/>
    <property type="molecule type" value="Genomic_DNA"/>
</dbReference>
<evidence type="ECO:0000256" key="7">
    <source>
        <dbReference type="SAM" id="SignalP"/>
    </source>
</evidence>
<dbReference type="Pfam" id="PF00082">
    <property type="entry name" value="Peptidase_S8"/>
    <property type="match status" value="1"/>
</dbReference>
<evidence type="ECO:0000313" key="9">
    <source>
        <dbReference type="EMBL" id="MBO3662196.1"/>
    </source>
</evidence>
<dbReference type="InterPro" id="IPR000209">
    <property type="entry name" value="Peptidase_S8/S53_dom"/>
</dbReference>
<dbReference type="InterPro" id="IPR023828">
    <property type="entry name" value="Peptidase_S8_Ser-AS"/>
</dbReference>
<keyword evidence="3 5" id="KW-0378">Hydrolase</keyword>
<sequence>MRRLARLAALALALVVLTGATPTPTPTETPTVREREYWIADLGIDKAWAATKGKGVTIAVLDKGIVEGPPAFAGVVGGADMSGVGAPNGRKPVDVKERDHGSWVASMAAARDTGDQGEMIGVAPEASLLSVSLGFGDLAAVPFDEQVAKGIVWAVDHGADIINLSFTTGRQSWPESWDDAFLYAMTHDVLIVVAAGNRGSGTTSVGAPATIPGVLTVGGVDPKGKASVEASTQGITIGVAAPSEELLGIGADGTLSVWPGTSGAAPIVAGVAALVEAAHPGISAIDVMNRIIKTAKKPADVSKVPDPLYGYGVIDAHAAVTADVPSVTKNPMGDLAAWVKVNRRQEAGPLPTQTAAPVEVPPLPPVETQPEAGSSFLPSAEELRTGTLPLFALCGAGILVVLGVIAAVRRARSARVRR</sequence>
<dbReference type="PANTHER" id="PTHR43806">
    <property type="entry name" value="PEPTIDASE S8"/>
    <property type="match status" value="1"/>
</dbReference>